<dbReference type="InParanoid" id="A2G2W4"/>
<dbReference type="KEGG" id="tva:4746162"/>
<sequence>MSKQATSKYLDNKNIIKELIRSSPKKYKAIVISDSEDEDQKKAILISDSENYDDNSYTSEYNYKMHNNNKKNKNYSDSYVEDYNTYATESDYQSNLSYTTNGDYTPSISTYSTQSNLSYDSEQSYNDTYDPYSSCATYNSNCSSNPRICPNCSKVLSDSSYLTDDSDASEDYESVYDSVQNSESYVSDNEDPIPYKSSKKRFDPRVELKQQRRATNTKRILDNRLKCDDVPSPQVIISPRQPSPMRLAIKAKNKEVKSLLERCYEKLVAKKAAEKQRREEEARKKAEEEIIRKRKKCVKELLEQLRLKKENPDRYISTYRRPVKCMVDDSDSYLSNANSYYSDYSDDYYSDDYEDYTYDSYAYSYAD</sequence>
<gene>
    <name evidence="3" type="ORF">TVAG_587470</name>
</gene>
<proteinExistence type="predicted"/>
<dbReference type="RefSeq" id="XP_001301436.1">
    <property type="nucleotide sequence ID" value="XM_001301435.1"/>
</dbReference>
<organism evidence="3 4">
    <name type="scientific">Trichomonas vaginalis (strain ATCC PRA-98 / G3)</name>
    <dbReference type="NCBI Taxonomy" id="412133"/>
    <lineage>
        <taxon>Eukaryota</taxon>
        <taxon>Metamonada</taxon>
        <taxon>Parabasalia</taxon>
        <taxon>Trichomonadida</taxon>
        <taxon>Trichomonadidae</taxon>
        <taxon>Trichomonas</taxon>
    </lineage>
</organism>
<reference evidence="3" key="2">
    <citation type="journal article" date="2007" name="Science">
        <title>Draft genome sequence of the sexually transmitted pathogen Trichomonas vaginalis.</title>
        <authorList>
            <person name="Carlton J.M."/>
            <person name="Hirt R.P."/>
            <person name="Silva J.C."/>
            <person name="Delcher A.L."/>
            <person name="Schatz M."/>
            <person name="Zhao Q."/>
            <person name="Wortman J.R."/>
            <person name="Bidwell S.L."/>
            <person name="Alsmark U.C.M."/>
            <person name="Besteiro S."/>
            <person name="Sicheritz-Ponten T."/>
            <person name="Noel C.J."/>
            <person name="Dacks J.B."/>
            <person name="Foster P.G."/>
            <person name="Simillion C."/>
            <person name="Van de Peer Y."/>
            <person name="Miranda-Saavedra D."/>
            <person name="Barton G.J."/>
            <person name="Westrop G.D."/>
            <person name="Mueller S."/>
            <person name="Dessi D."/>
            <person name="Fiori P.L."/>
            <person name="Ren Q."/>
            <person name="Paulsen I."/>
            <person name="Zhang H."/>
            <person name="Bastida-Corcuera F.D."/>
            <person name="Simoes-Barbosa A."/>
            <person name="Brown M.T."/>
            <person name="Hayes R.D."/>
            <person name="Mukherjee M."/>
            <person name="Okumura C.Y."/>
            <person name="Schneider R."/>
            <person name="Smith A.J."/>
            <person name="Vanacova S."/>
            <person name="Villalvazo M."/>
            <person name="Haas B.J."/>
            <person name="Pertea M."/>
            <person name="Feldblyum T.V."/>
            <person name="Utterback T.R."/>
            <person name="Shu C.L."/>
            <person name="Osoegawa K."/>
            <person name="de Jong P.J."/>
            <person name="Hrdy I."/>
            <person name="Horvathova L."/>
            <person name="Zubacova Z."/>
            <person name="Dolezal P."/>
            <person name="Malik S.B."/>
            <person name="Logsdon J.M. Jr."/>
            <person name="Henze K."/>
            <person name="Gupta A."/>
            <person name="Wang C.C."/>
            <person name="Dunne R.L."/>
            <person name="Upcroft J.A."/>
            <person name="Upcroft P."/>
            <person name="White O."/>
            <person name="Salzberg S.L."/>
            <person name="Tang P."/>
            <person name="Chiu C.-H."/>
            <person name="Lee Y.-S."/>
            <person name="Embley T.M."/>
            <person name="Coombs G.H."/>
            <person name="Mottram J.C."/>
            <person name="Tachezy J."/>
            <person name="Fraser-Liggett C.M."/>
            <person name="Johnson P.J."/>
        </authorList>
    </citation>
    <scope>NUCLEOTIDE SEQUENCE [LARGE SCALE GENOMIC DNA]</scope>
    <source>
        <strain evidence="3">G3</strain>
    </source>
</reference>
<evidence type="ECO:0000313" key="3">
    <source>
        <dbReference type="EMBL" id="EAX88506.1"/>
    </source>
</evidence>
<feature type="coiled-coil region" evidence="1">
    <location>
        <begin position="264"/>
        <end position="296"/>
    </location>
</feature>
<keyword evidence="1" id="KW-0175">Coiled coil</keyword>
<dbReference type="VEuPathDB" id="TrichDB:TVAGG3_0820180"/>
<evidence type="ECO:0000256" key="1">
    <source>
        <dbReference type="SAM" id="Coils"/>
    </source>
</evidence>
<evidence type="ECO:0000256" key="2">
    <source>
        <dbReference type="SAM" id="MobiDB-lite"/>
    </source>
</evidence>
<dbReference type="SMR" id="A2G2W4"/>
<evidence type="ECO:0000313" key="4">
    <source>
        <dbReference type="Proteomes" id="UP000001542"/>
    </source>
</evidence>
<feature type="region of interest" description="Disordered" evidence="2">
    <location>
        <begin position="180"/>
        <end position="200"/>
    </location>
</feature>
<accession>A2G2W4</accession>
<protein>
    <submittedName>
        <fullName evidence="3">Uncharacterized protein</fullName>
    </submittedName>
</protein>
<dbReference type="VEuPathDB" id="TrichDB:TVAG_587470"/>
<reference evidence="3" key="1">
    <citation type="submission" date="2006-10" db="EMBL/GenBank/DDBJ databases">
        <authorList>
            <person name="Amadeo P."/>
            <person name="Zhao Q."/>
            <person name="Wortman J."/>
            <person name="Fraser-Liggett C."/>
            <person name="Carlton J."/>
        </authorList>
    </citation>
    <scope>NUCLEOTIDE SEQUENCE</scope>
    <source>
        <strain evidence="3">G3</strain>
    </source>
</reference>
<dbReference type="Proteomes" id="UP000001542">
    <property type="component" value="Unassembled WGS sequence"/>
</dbReference>
<name>A2G2W4_TRIV3</name>
<keyword evidence="4" id="KW-1185">Reference proteome</keyword>
<dbReference type="EMBL" id="DS114301">
    <property type="protein sequence ID" value="EAX88506.1"/>
    <property type="molecule type" value="Genomic_DNA"/>
</dbReference>
<dbReference type="AlphaFoldDB" id="A2G2W4"/>